<proteinExistence type="predicted"/>
<dbReference type="EMBL" id="CP010311">
    <property type="protein sequence ID" value="AJF07640.1"/>
    <property type="molecule type" value="Genomic_DNA"/>
</dbReference>
<evidence type="ECO:0000313" key="4">
    <source>
        <dbReference type="Proteomes" id="UP000035036"/>
    </source>
</evidence>
<feature type="domain" description="Glycosyl transferase family 1" evidence="1">
    <location>
        <begin position="222"/>
        <end position="386"/>
    </location>
</feature>
<keyword evidence="4" id="KW-1185">Reference proteome</keyword>
<dbReference type="STRING" id="483547.GSUB_15295"/>
<feature type="domain" description="Glycosyltransferase subfamily 4-like N-terminal" evidence="2">
    <location>
        <begin position="22"/>
        <end position="199"/>
    </location>
</feature>
<dbReference type="Proteomes" id="UP000035036">
    <property type="component" value="Chromosome"/>
</dbReference>
<dbReference type="InterPro" id="IPR028098">
    <property type="entry name" value="Glyco_trans_4-like_N"/>
</dbReference>
<dbReference type="Pfam" id="PF13579">
    <property type="entry name" value="Glyco_trans_4_4"/>
    <property type="match status" value="1"/>
</dbReference>
<gene>
    <name evidence="3" type="ORF">GSUB_15295</name>
</gene>
<organism evidence="3 4">
    <name type="scientific">Geoalkalibacter subterraneus</name>
    <dbReference type="NCBI Taxonomy" id="483547"/>
    <lineage>
        <taxon>Bacteria</taxon>
        <taxon>Pseudomonadati</taxon>
        <taxon>Thermodesulfobacteriota</taxon>
        <taxon>Desulfuromonadia</taxon>
        <taxon>Desulfuromonadales</taxon>
        <taxon>Geoalkalibacteraceae</taxon>
        <taxon>Geoalkalibacter</taxon>
    </lineage>
</organism>
<evidence type="ECO:0000259" key="2">
    <source>
        <dbReference type="Pfam" id="PF13579"/>
    </source>
</evidence>
<dbReference type="Pfam" id="PF00534">
    <property type="entry name" value="Glycos_transf_1"/>
    <property type="match status" value="1"/>
</dbReference>
<dbReference type="HOGENOM" id="CLU_009583_11_2_7"/>
<dbReference type="RefSeq" id="WP_040201581.1">
    <property type="nucleotide sequence ID" value="NZ_CP010311.1"/>
</dbReference>
<sequence>MNIVFIAHFAGSPRHGMVYGHYYLAREWVRLGHQVTVVAASYAHTRFQQPDSQISEERIDGIRYIWLKVPRYNAAGRVGRVLNIIAFTIASYSPFLRKKLGKLDLVISSSHHPFSIFPSQSLAKKSSARLVFEIRDLWPLTLIELGGTSARNPFIRMMQFSEDYAYRHSDKIVSVLPGAKSYMLQHGMAPDKFVFIPNGVDLGEAKTKIDLDGKIKRILEAKKKDGKFIVGYCGRIGLANSLHTLVKALEQCADSDICVALLGDGAEKKNLQMYVDKKDLKEQVLFFDSVAKEQVQGFLDLLDVAYVGLQKQPLFRFGVSPTKINDYLLAGKTVISAIEAPGEIVSESGAGYNCNAEDPESLCKCIKKMKELSVDERESMGQKGHRWILENRDYRILAERFLEKVMSR</sequence>
<evidence type="ECO:0000259" key="1">
    <source>
        <dbReference type="Pfam" id="PF00534"/>
    </source>
</evidence>
<evidence type="ECO:0008006" key="5">
    <source>
        <dbReference type="Google" id="ProtNLM"/>
    </source>
</evidence>
<dbReference type="Gene3D" id="3.40.50.2000">
    <property type="entry name" value="Glycogen Phosphorylase B"/>
    <property type="match status" value="2"/>
</dbReference>
<name>A0A0B5FTX8_9BACT</name>
<dbReference type="OrthoDB" id="7366221at2"/>
<dbReference type="KEGG" id="gsb:GSUB_15295"/>
<accession>A0A0B5FTX8</accession>
<dbReference type="PANTHER" id="PTHR12526:SF622">
    <property type="entry name" value="GLYCOSYLTRANSFERASE (GROUP I)"/>
    <property type="match status" value="1"/>
</dbReference>
<dbReference type="CDD" id="cd03794">
    <property type="entry name" value="GT4_WbuB-like"/>
    <property type="match status" value="1"/>
</dbReference>
<dbReference type="SUPFAM" id="SSF53756">
    <property type="entry name" value="UDP-Glycosyltransferase/glycogen phosphorylase"/>
    <property type="match status" value="1"/>
</dbReference>
<dbReference type="AlphaFoldDB" id="A0A0B5FTX8"/>
<dbReference type="GO" id="GO:0016757">
    <property type="term" value="F:glycosyltransferase activity"/>
    <property type="evidence" value="ECO:0007669"/>
    <property type="project" value="InterPro"/>
</dbReference>
<reference evidence="3 4" key="1">
    <citation type="journal article" date="2015" name="Genome Announc.">
        <title>Genomes of Geoalkalibacter ferrihydriticus Z-0531T and Geoalkalibacter subterraneus Red1T, Two Haloalkaliphilic Metal-Reducing Deltaproteobacteria.</title>
        <authorList>
            <person name="Badalamenti J.P."/>
            <person name="Krajmalnik-Brown R."/>
            <person name="Torres C.I."/>
            <person name="Bond D.R."/>
        </authorList>
    </citation>
    <scope>NUCLEOTIDE SEQUENCE [LARGE SCALE GENOMIC DNA]</scope>
    <source>
        <strain evidence="3 4">Red1</strain>
    </source>
</reference>
<dbReference type="PANTHER" id="PTHR12526">
    <property type="entry name" value="GLYCOSYLTRANSFERASE"/>
    <property type="match status" value="1"/>
</dbReference>
<evidence type="ECO:0000313" key="3">
    <source>
        <dbReference type="EMBL" id="AJF07640.1"/>
    </source>
</evidence>
<protein>
    <recommendedName>
        <fullName evidence="5">Glycosyl transferase</fullName>
    </recommendedName>
</protein>
<dbReference type="InterPro" id="IPR001296">
    <property type="entry name" value="Glyco_trans_1"/>
</dbReference>